<evidence type="ECO:0000313" key="1">
    <source>
        <dbReference type="EMBL" id="KAJ3549940.1"/>
    </source>
</evidence>
<reference evidence="1" key="1">
    <citation type="submission" date="2022-08" db="EMBL/GenBank/DDBJ databases">
        <title>Genome Sequence of Fusarium decemcellulare.</title>
        <authorList>
            <person name="Buettner E."/>
        </authorList>
    </citation>
    <scope>NUCLEOTIDE SEQUENCE</scope>
    <source>
        <strain evidence="1">Babe19</strain>
    </source>
</reference>
<comment type="caution">
    <text evidence="1">The sequence shown here is derived from an EMBL/GenBank/DDBJ whole genome shotgun (WGS) entry which is preliminary data.</text>
</comment>
<keyword evidence="2" id="KW-1185">Reference proteome</keyword>
<sequence>MSGTNSTLPPDYEPPNYNNCADGVSERCPVEASLYGDYFNLGACIFFAVAYGLALIPQLWFGIKARTWSYTLWLVIGTIFELMGYAGRIVMSSNPWIYNAFVIQLVMLILGPTFVAAAISVTFKHLVLWYGREHSFIKPVLYPWVFVGSDLFSIVIQAAGGGVSSVATASDDVKQDLLDAGSGLLVAGVVFQMANMIFCGGLMLLYIWRRRRAIKQASGGELSNAAERRQRHAEVPRSSEKKTKMFVYAITVAYIAIIVRCIYRIPEMQMGWGSTLMQNETTFLILDGAMILSSVWILTAFHPYFFFPFLGKNTEKYMLVDKPQAGTGTPEQHEMGSKWELHLHTRPSRRRTERFRPSKPSLAPASRPEHRPVSTGKDDATKGLYKLDVYLKWYLIVLGVYFVGSIIALAWSYTGAVLDTDASKRRVFRTKDSLPVDQLYSGLALSAILAPAGVLVGWIVHDFRRLHLFALATQRPVRVSDLDEIGDNFSVFTLRAVVRYSWWYGLMQTCLILTRTLLVPVGTLALTTGPYSHYKDSHGVVGLPVSPAIATANNITALSTAMGRNKANHFQPSLAKNDTFLSQAVYTFVGNLVSQSALVSVDSGILGPVPTHNLTFEANTTYNGLIYFHWDAHCEAATEVDYASEQSGSNKTFNFTLPDGTVRSTQLREKSQGSQSLVLWNSETAGNTSKIPTGGTTYFLSATRAIPTINATALLDKGADKSLVQTDDGDWVSRTKCTPSFKWTIGSCYFNGTIMTSCTPSAGSNTSVLDTEALDALNVYMTAIPWYIFRQRMAIVDQTLDALYSIPTAEDLGHFFGNMAHAIASISTAGYFGTAEVPTLVRVTEQVYIVRCSVLITVVTMLFLSVAVSIADIIRNRSRGLPYHPAGSWR</sequence>
<evidence type="ECO:0000313" key="2">
    <source>
        <dbReference type="Proteomes" id="UP001148629"/>
    </source>
</evidence>
<organism evidence="1 2">
    <name type="scientific">Fusarium decemcellulare</name>
    <dbReference type="NCBI Taxonomy" id="57161"/>
    <lineage>
        <taxon>Eukaryota</taxon>
        <taxon>Fungi</taxon>
        <taxon>Dikarya</taxon>
        <taxon>Ascomycota</taxon>
        <taxon>Pezizomycotina</taxon>
        <taxon>Sordariomycetes</taxon>
        <taxon>Hypocreomycetidae</taxon>
        <taxon>Hypocreales</taxon>
        <taxon>Nectriaceae</taxon>
        <taxon>Fusarium</taxon>
        <taxon>Fusarium decemcellulare species complex</taxon>
    </lineage>
</organism>
<accession>A0ACC1T0I3</accession>
<protein>
    <submittedName>
        <fullName evidence="1">Uncharacterized protein</fullName>
    </submittedName>
</protein>
<name>A0ACC1T0I3_9HYPO</name>
<dbReference type="Proteomes" id="UP001148629">
    <property type="component" value="Unassembled WGS sequence"/>
</dbReference>
<gene>
    <name evidence="1" type="ORF">NM208_g247</name>
</gene>
<proteinExistence type="predicted"/>
<dbReference type="EMBL" id="JANRMS010000011">
    <property type="protein sequence ID" value="KAJ3549940.1"/>
    <property type="molecule type" value="Genomic_DNA"/>
</dbReference>